<evidence type="ECO:0000256" key="3">
    <source>
        <dbReference type="ARBA" id="ARBA00023163"/>
    </source>
</evidence>
<keyword evidence="3" id="KW-0804">Transcription</keyword>
<dbReference type="GO" id="GO:0005634">
    <property type="term" value="C:nucleus"/>
    <property type="evidence" value="ECO:0007669"/>
    <property type="project" value="UniProtKB-SubCell"/>
</dbReference>
<accession>A0A074XBJ9</accession>
<evidence type="ECO:0000256" key="1">
    <source>
        <dbReference type="ARBA" id="ARBA00004123"/>
    </source>
</evidence>
<dbReference type="AlphaFoldDB" id="A0A074XBJ9"/>
<feature type="compositionally biased region" description="Polar residues" evidence="5">
    <location>
        <begin position="373"/>
        <end position="389"/>
    </location>
</feature>
<keyword evidence="2" id="KW-0805">Transcription regulation</keyword>
<evidence type="ECO:0000256" key="5">
    <source>
        <dbReference type="SAM" id="MobiDB-lite"/>
    </source>
</evidence>
<dbReference type="STRING" id="1043002.A0A074XBJ9"/>
<feature type="compositionally biased region" description="Low complexity" evidence="5">
    <location>
        <begin position="607"/>
        <end position="618"/>
    </location>
</feature>
<name>A0A074XBJ9_AURPU</name>
<gene>
    <name evidence="6" type="ORF">M438DRAFT_359697</name>
</gene>
<proteinExistence type="predicted"/>
<dbReference type="GeneID" id="40749664"/>
<dbReference type="PANTHER" id="PTHR45093:SF2">
    <property type="entry name" value="LISH DOMAIN-CONTAINING PROTEIN"/>
    <property type="match status" value="1"/>
</dbReference>
<sequence length="699" mass="75131">MSQQMNMMGGPTPNSDTPNNASSVDISRQKLNTYIYDYFLKHGNHEVARVILKTVDLDLDHNATPDRKDVNGVNDSMDTDSKDIKKPDDLPSPNVPSASKGSFLYDWWHQFWECFNAQHGRATNTQTAKYLSNVQARMANDRQRLMRVDPQMQANMAMRPGMVGPGMPVPPDMAKKLGLQPGRQPTQQQMVQMQQQLRMQQMAQLQQTTMQREGSTMEQRPTSPGGGDAAPSPKRQRLDGNFNGAMGPMGRGQPQGMPGQQMANPQAKAMQQVYANSMRQHMQSAMDSNVDKGLMPNGAPQMPQDPNAAEFFNPQMRPMPGQGPPNANSNHALQDYQMQLMLLEQQNKKRLLMARQEQDNMTNGPNGPVPASGQPQNFAPAMSPSNSRAGPSPGPNEQMRRGTPKMAPGVVPSPTADGGMPGRASPAPGQFDPNNPMNPSMFPMAMMKGTNGQMMQPPSSHPGFGQLSQQQQMEMFRQAQSRNGQAQMANGFMPQPGPNMMAGQPPPQPPNMTPQQRNAAMPPPPAPGNDGPRTGTGPSSPSQNQPPTPSQANKPKKKDTKASATKGNKKGTTGATPQESAEQPPTPTPAPPITPQPTSAFPPKPGQPQNQQQPPNAQSGMPGQQNPGGDMSNVGAPFGNMDSDFGSMGLDFEMGGPDVLDNFDFDSFLTTDGGADGFGFDPSGMNFGTDGGLEAGGDV</sequence>
<feature type="region of interest" description="Disordered" evidence="5">
    <location>
        <begin position="359"/>
        <end position="646"/>
    </location>
</feature>
<protein>
    <submittedName>
        <fullName evidence="6">Uncharacterized protein</fullName>
    </submittedName>
</protein>
<evidence type="ECO:0000313" key="6">
    <source>
        <dbReference type="EMBL" id="KEQ79427.1"/>
    </source>
</evidence>
<keyword evidence="7" id="KW-1185">Reference proteome</keyword>
<feature type="region of interest" description="Disordered" evidence="5">
    <location>
        <begin position="204"/>
        <end position="262"/>
    </location>
</feature>
<dbReference type="PROSITE" id="PS50896">
    <property type="entry name" value="LISH"/>
    <property type="match status" value="1"/>
</dbReference>
<keyword evidence="4" id="KW-0539">Nucleus</keyword>
<feature type="compositionally biased region" description="Low complexity" evidence="5">
    <location>
        <begin position="528"/>
        <end position="543"/>
    </location>
</feature>
<feature type="compositionally biased region" description="Low complexity" evidence="5">
    <location>
        <begin position="466"/>
        <end position="480"/>
    </location>
</feature>
<dbReference type="HOGENOM" id="CLU_008468_0_0_1"/>
<evidence type="ECO:0000313" key="7">
    <source>
        <dbReference type="Proteomes" id="UP000030706"/>
    </source>
</evidence>
<comment type="subcellular location">
    <subcellularLocation>
        <location evidence="1">Nucleus</location>
    </subcellularLocation>
</comment>
<dbReference type="RefSeq" id="XP_029755614.1">
    <property type="nucleotide sequence ID" value="XM_029907358.1"/>
</dbReference>
<feature type="compositionally biased region" description="Pro residues" evidence="5">
    <location>
        <begin position="584"/>
        <end position="606"/>
    </location>
</feature>
<feature type="region of interest" description="Disordered" evidence="5">
    <location>
        <begin position="1"/>
        <end position="23"/>
    </location>
</feature>
<dbReference type="EMBL" id="KL585006">
    <property type="protein sequence ID" value="KEQ79427.1"/>
    <property type="molecule type" value="Genomic_DNA"/>
</dbReference>
<feature type="compositionally biased region" description="Low complexity" evidence="5">
    <location>
        <begin position="562"/>
        <end position="583"/>
    </location>
</feature>
<evidence type="ECO:0000256" key="4">
    <source>
        <dbReference type="ARBA" id="ARBA00023242"/>
    </source>
</evidence>
<dbReference type="PANTHER" id="PTHR45093">
    <property type="entry name" value="TRANSCRIPTION ACTIVATOR MSS11"/>
    <property type="match status" value="1"/>
</dbReference>
<feature type="compositionally biased region" description="Basic and acidic residues" evidence="5">
    <location>
        <begin position="79"/>
        <end position="89"/>
    </location>
</feature>
<feature type="compositionally biased region" description="Low complexity" evidence="5">
    <location>
        <begin position="433"/>
        <end position="447"/>
    </location>
</feature>
<dbReference type="Proteomes" id="UP000030706">
    <property type="component" value="Unassembled WGS sequence"/>
</dbReference>
<feature type="compositionally biased region" description="Low complexity" evidence="5">
    <location>
        <begin position="244"/>
        <end position="262"/>
    </location>
</feature>
<dbReference type="InterPro" id="IPR006594">
    <property type="entry name" value="LisH"/>
</dbReference>
<evidence type="ECO:0000256" key="2">
    <source>
        <dbReference type="ARBA" id="ARBA00023015"/>
    </source>
</evidence>
<feature type="compositionally biased region" description="Basic and acidic residues" evidence="5">
    <location>
        <begin position="61"/>
        <end position="70"/>
    </location>
</feature>
<dbReference type="OrthoDB" id="5600002at2759"/>
<feature type="region of interest" description="Disordered" evidence="5">
    <location>
        <begin position="61"/>
        <end position="95"/>
    </location>
</feature>
<feature type="compositionally biased region" description="Polar residues" evidence="5">
    <location>
        <begin position="213"/>
        <end position="222"/>
    </location>
</feature>
<reference evidence="6 7" key="1">
    <citation type="journal article" date="2014" name="BMC Genomics">
        <title>Genome sequencing of four Aureobasidium pullulans varieties: biotechnological potential, stress tolerance, and description of new species.</title>
        <authorList>
            <person name="Gostin Ar C."/>
            <person name="Ohm R.A."/>
            <person name="Kogej T."/>
            <person name="Sonjak S."/>
            <person name="Turk M."/>
            <person name="Zajc J."/>
            <person name="Zalar P."/>
            <person name="Grube M."/>
            <person name="Sun H."/>
            <person name="Han J."/>
            <person name="Sharma A."/>
            <person name="Chiniquy J."/>
            <person name="Ngan C.Y."/>
            <person name="Lipzen A."/>
            <person name="Barry K."/>
            <person name="Grigoriev I.V."/>
            <person name="Gunde-Cimerman N."/>
        </authorList>
    </citation>
    <scope>NUCLEOTIDE SEQUENCE [LARGE SCALE GENOMIC DNA]</scope>
    <source>
        <strain evidence="6 7">EXF-150</strain>
    </source>
</reference>
<organism evidence="6 7">
    <name type="scientific">Aureobasidium pullulans EXF-150</name>
    <dbReference type="NCBI Taxonomy" id="1043002"/>
    <lineage>
        <taxon>Eukaryota</taxon>
        <taxon>Fungi</taxon>
        <taxon>Dikarya</taxon>
        <taxon>Ascomycota</taxon>
        <taxon>Pezizomycotina</taxon>
        <taxon>Dothideomycetes</taxon>
        <taxon>Dothideomycetidae</taxon>
        <taxon>Dothideales</taxon>
        <taxon>Saccotheciaceae</taxon>
        <taxon>Aureobasidium</taxon>
    </lineage>
</organism>